<comment type="caution">
    <text evidence="1">The sequence shown here is derived from an EMBL/GenBank/DDBJ whole genome shotgun (WGS) entry which is preliminary data.</text>
</comment>
<evidence type="ECO:0000313" key="1">
    <source>
        <dbReference type="EMBL" id="KAK7498608.1"/>
    </source>
</evidence>
<protein>
    <submittedName>
        <fullName evidence="1">Uncharacterized protein</fullName>
    </submittedName>
</protein>
<sequence>MSSFTPLNNIVYGGHHFIFSCEGLAATHRPKASLTNTEAGVEPVATLVQCVVMGLGTVLVAPQSSVYCDGFGNSTSGATRFSVLSMGLGTVLVAPQGSVCCDGFGNSTSGAIRFSEL</sequence>
<keyword evidence="2" id="KW-1185">Reference proteome</keyword>
<accession>A0ABD0LGU1</accession>
<dbReference type="Proteomes" id="UP001519460">
    <property type="component" value="Unassembled WGS sequence"/>
</dbReference>
<dbReference type="EMBL" id="JACVVK020000050">
    <property type="protein sequence ID" value="KAK7498608.1"/>
    <property type="molecule type" value="Genomic_DNA"/>
</dbReference>
<organism evidence="1 2">
    <name type="scientific">Batillaria attramentaria</name>
    <dbReference type="NCBI Taxonomy" id="370345"/>
    <lineage>
        <taxon>Eukaryota</taxon>
        <taxon>Metazoa</taxon>
        <taxon>Spiralia</taxon>
        <taxon>Lophotrochozoa</taxon>
        <taxon>Mollusca</taxon>
        <taxon>Gastropoda</taxon>
        <taxon>Caenogastropoda</taxon>
        <taxon>Sorbeoconcha</taxon>
        <taxon>Cerithioidea</taxon>
        <taxon>Batillariidae</taxon>
        <taxon>Batillaria</taxon>
    </lineage>
</organism>
<name>A0ABD0LGU1_9CAEN</name>
<evidence type="ECO:0000313" key="2">
    <source>
        <dbReference type="Proteomes" id="UP001519460"/>
    </source>
</evidence>
<proteinExistence type="predicted"/>
<dbReference type="AlphaFoldDB" id="A0ABD0LGU1"/>
<reference evidence="1 2" key="1">
    <citation type="journal article" date="2023" name="Sci. Data">
        <title>Genome assembly of the Korean intertidal mud-creeper Batillaria attramentaria.</title>
        <authorList>
            <person name="Patra A.K."/>
            <person name="Ho P.T."/>
            <person name="Jun S."/>
            <person name="Lee S.J."/>
            <person name="Kim Y."/>
            <person name="Won Y.J."/>
        </authorList>
    </citation>
    <scope>NUCLEOTIDE SEQUENCE [LARGE SCALE GENOMIC DNA]</scope>
    <source>
        <strain evidence="1">Wonlab-2016</strain>
    </source>
</reference>
<gene>
    <name evidence="1" type="ORF">BaRGS_00010268</name>
</gene>